<dbReference type="Gene3D" id="1.10.10.10">
    <property type="entry name" value="Winged helix-like DNA-binding domain superfamily/Winged helix DNA-binding domain"/>
    <property type="match status" value="1"/>
</dbReference>
<keyword evidence="1" id="KW-0805">Transcription regulation</keyword>
<dbReference type="CDD" id="cd00090">
    <property type="entry name" value="HTH_ARSR"/>
    <property type="match status" value="1"/>
</dbReference>
<evidence type="ECO:0000313" key="5">
    <source>
        <dbReference type="EMBL" id="TDC25117.1"/>
    </source>
</evidence>
<dbReference type="InterPro" id="IPR002577">
    <property type="entry name" value="HTH_HxlR"/>
</dbReference>
<dbReference type="GO" id="GO:0003677">
    <property type="term" value="F:DNA binding"/>
    <property type="evidence" value="ECO:0007669"/>
    <property type="project" value="UniProtKB-KW"/>
</dbReference>
<dbReference type="PROSITE" id="PS51118">
    <property type="entry name" value="HTH_HXLR"/>
    <property type="match status" value="1"/>
</dbReference>
<evidence type="ECO:0000256" key="3">
    <source>
        <dbReference type="ARBA" id="ARBA00023163"/>
    </source>
</evidence>
<gene>
    <name evidence="5" type="ORF">E1261_24770</name>
</gene>
<dbReference type="Proteomes" id="UP000295075">
    <property type="component" value="Unassembled WGS sequence"/>
</dbReference>
<feature type="domain" description="HTH hxlR-type" evidence="4">
    <location>
        <begin position="17"/>
        <end position="115"/>
    </location>
</feature>
<sequence>MVTNEQYARGDLFNPQCGTRVVLDRIGDKWTALAVLLLQHGPLRFTELRDGIGSVAPKVLTQTLRRLERDGLVTREVFAEVPPRVVYTLTPMGSSLIKPLTAVSEWAEEHIVAINHAQAEYDAGV</sequence>
<dbReference type="RefSeq" id="WP_132410424.1">
    <property type="nucleotide sequence ID" value="NZ_SMKA01000128.1"/>
</dbReference>
<accession>A0A4R4PS02</accession>
<dbReference type="InterPro" id="IPR036390">
    <property type="entry name" value="WH_DNA-bd_sf"/>
</dbReference>
<dbReference type="EMBL" id="SMKA01000128">
    <property type="protein sequence ID" value="TDC25117.1"/>
    <property type="molecule type" value="Genomic_DNA"/>
</dbReference>
<dbReference type="PANTHER" id="PTHR33204">
    <property type="entry name" value="TRANSCRIPTIONAL REGULATOR, MARR FAMILY"/>
    <property type="match status" value="1"/>
</dbReference>
<dbReference type="OrthoDB" id="370168at2"/>
<name>A0A4R4PS02_9ACTN</name>
<comment type="caution">
    <text evidence="5">The sequence shown here is derived from an EMBL/GenBank/DDBJ whole genome shotgun (WGS) entry which is preliminary data.</text>
</comment>
<keyword evidence="2" id="KW-0238">DNA-binding</keyword>
<dbReference type="InterPro" id="IPR011991">
    <property type="entry name" value="ArsR-like_HTH"/>
</dbReference>
<keyword evidence="3" id="KW-0804">Transcription</keyword>
<evidence type="ECO:0000313" key="6">
    <source>
        <dbReference type="Proteomes" id="UP000295075"/>
    </source>
</evidence>
<dbReference type="InterPro" id="IPR036388">
    <property type="entry name" value="WH-like_DNA-bd_sf"/>
</dbReference>
<dbReference type="Pfam" id="PF01638">
    <property type="entry name" value="HxlR"/>
    <property type="match status" value="1"/>
</dbReference>
<evidence type="ECO:0000256" key="1">
    <source>
        <dbReference type="ARBA" id="ARBA00023015"/>
    </source>
</evidence>
<reference evidence="5 6" key="1">
    <citation type="submission" date="2019-03" db="EMBL/GenBank/DDBJ databases">
        <title>Draft genome sequences of novel Actinobacteria.</title>
        <authorList>
            <person name="Sahin N."/>
            <person name="Ay H."/>
            <person name="Saygin H."/>
        </authorList>
    </citation>
    <scope>NUCLEOTIDE SEQUENCE [LARGE SCALE GENOMIC DNA]</scope>
    <source>
        <strain evidence="5 6">JCM 30547</strain>
    </source>
</reference>
<dbReference type="AlphaFoldDB" id="A0A4R4PS02"/>
<proteinExistence type="predicted"/>
<keyword evidence="6" id="KW-1185">Reference proteome</keyword>
<dbReference type="PANTHER" id="PTHR33204:SF37">
    <property type="entry name" value="HTH-TYPE TRANSCRIPTIONAL REGULATOR YODB"/>
    <property type="match status" value="1"/>
</dbReference>
<organism evidence="5 6">
    <name type="scientific">Kribbella albertanoniae</name>
    <dbReference type="NCBI Taxonomy" id="1266829"/>
    <lineage>
        <taxon>Bacteria</taxon>
        <taxon>Bacillati</taxon>
        <taxon>Actinomycetota</taxon>
        <taxon>Actinomycetes</taxon>
        <taxon>Propionibacteriales</taxon>
        <taxon>Kribbellaceae</taxon>
        <taxon>Kribbella</taxon>
    </lineage>
</organism>
<evidence type="ECO:0000256" key="2">
    <source>
        <dbReference type="ARBA" id="ARBA00023125"/>
    </source>
</evidence>
<protein>
    <submittedName>
        <fullName evidence="5">Transcriptional regulator</fullName>
    </submittedName>
</protein>
<evidence type="ECO:0000259" key="4">
    <source>
        <dbReference type="PROSITE" id="PS51118"/>
    </source>
</evidence>
<dbReference type="SUPFAM" id="SSF46785">
    <property type="entry name" value="Winged helix' DNA-binding domain"/>
    <property type="match status" value="1"/>
</dbReference>